<feature type="DNA-binding region" description="H-T-H motif" evidence="2">
    <location>
        <begin position="32"/>
        <end position="51"/>
    </location>
</feature>
<reference evidence="4 5" key="1">
    <citation type="submission" date="2017-06" db="EMBL/GenBank/DDBJ databases">
        <title>Complete genome of Francisella halioticida.</title>
        <authorList>
            <person name="Sjodin A."/>
        </authorList>
    </citation>
    <scope>NUCLEOTIDE SEQUENCE [LARGE SCALE GENOMIC DNA]</scope>
    <source>
        <strain evidence="4 5">DSM 23729</strain>
    </source>
</reference>
<dbReference type="InterPro" id="IPR001647">
    <property type="entry name" value="HTH_TetR"/>
</dbReference>
<evidence type="ECO:0000256" key="2">
    <source>
        <dbReference type="PROSITE-ProRule" id="PRU00335"/>
    </source>
</evidence>
<dbReference type="PANTHER" id="PTHR43479:SF11">
    <property type="entry name" value="ACREF_ENVCD OPERON REPRESSOR-RELATED"/>
    <property type="match status" value="1"/>
</dbReference>
<feature type="domain" description="HTH tetR-type" evidence="3">
    <location>
        <begin position="9"/>
        <end position="69"/>
    </location>
</feature>
<dbReference type="InterPro" id="IPR009057">
    <property type="entry name" value="Homeodomain-like_sf"/>
</dbReference>
<evidence type="ECO:0000313" key="4">
    <source>
        <dbReference type="EMBL" id="ASG68321.1"/>
    </source>
</evidence>
<name>A0ABM6M0I1_9GAMM</name>
<gene>
    <name evidence="4" type="ORF">CDV26_07905</name>
</gene>
<organism evidence="4 5">
    <name type="scientific">Francisella halioticida</name>
    <dbReference type="NCBI Taxonomy" id="549298"/>
    <lineage>
        <taxon>Bacteria</taxon>
        <taxon>Pseudomonadati</taxon>
        <taxon>Pseudomonadota</taxon>
        <taxon>Gammaproteobacteria</taxon>
        <taxon>Thiotrichales</taxon>
        <taxon>Francisellaceae</taxon>
        <taxon>Francisella</taxon>
    </lineage>
</organism>
<dbReference type="PANTHER" id="PTHR43479">
    <property type="entry name" value="ACREF/ENVCD OPERON REPRESSOR-RELATED"/>
    <property type="match status" value="1"/>
</dbReference>
<keyword evidence="1 2" id="KW-0238">DNA-binding</keyword>
<proteinExistence type="predicted"/>
<dbReference type="InterPro" id="IPR050624">
    <property type="entry name" value="HTH-type_Tx_Regulator"/>
</dbReference>
<dbReference type="PROSITE" id="PS50977">
    <property type="entry name" value="HTH_TETR_2"/>
    <property type="match status" value="1"/>
</dbReference>
<evidence type="ECO:0000259" key="3">
    <source>
        <dbReference type="PROSITE" id="PS50977"/>
    </source>
</evidence>
<evidence type="ECO:0000313" key="5">
    <source>
        <dbReference type="Proteomes" id="UP000249910"/>
    </source>
</evidence>
<evidence type="ECO:0000256" key="1">
    <source>
        <dbReference type="ARBA" id="ARBA00023125"/>
    </source>
</evidence>
<sequence length="199" mass="23757">MNIQQAKTEKTKQKILKSVYQIVKKEGVHAISSTNIIKTAKISKGRFFHHFHQVEDLYLYILDSFVEKLGRKIPPEKFESFQEFINNYVEYSFTMLRQSPEEASLIFYFVGHCQHNQKYRNKFKNIIKNSFDEWTNRFPARFKLNLSKEKKQRLLRLLDVHLVGLSFHYLIVRNKEISETINSDFISMIINFVNEDNLV</sequence>
<protein>
    <recommendedName>
        <fullName evidence="3">HTH tetR-type domain-containing protein</fullName>
    </recommendedName>
</protein>
<dbReference type="SUPFAM" id="SSF46689">
    <property type="entry name" value="Homeodomain-like"/>
    <property type="match status" value="1"/>
</dbReference>
<dbReference type="Proteomes" id="UP000249910">
    <property type="component" value="Chromosome"/>
</dbReference>
<accession>A0ABM6M0I1</accession>
<keyword evidence="5" id="KW-1185">Reference proteome</keyword>
<dbReference type="EMBL" id="CP022132">
    <property type="protein sequence ID" value="ASG68321.1"/>
    <property type="molecule type" value="Genomic_DNA"/>
</dbReference>
<dbReference type="Gene3D" id="1.10.357.10">
    <property type="entry name" value="Tetracycline Repressor, domain 2"/>
    <property type="match status" value="1"/>
</dbReference>
<dbReference type="RefSeq" id="WP_088772811.1">
    <property type="nucleotide sequence ID" value="NZ_AP023082.1"/>
</dbReference>